<name>A0A1W1VUJ8_DESTI</name>
<evidence type="ECO:0000313" key="2">
    <source>
        <dbReference type="EMBL" id="SMB96564.1"/>
    </source>
</evidence>
<sequence length="96" mass="10934">MSIVLIGGHERMRKEYKIAAKEYGCKLKVFTYDMPRLDRCIGCPDCVIMLTDIVSHNMISQAMKICKKKNLQNIRVHNSSLKSIKETLSELSSKTA</sequence>
<dbReference type="STRING" id="656914.SAMN00017405_2319"/>
<proteinExistence type="inferred from homology"/>
<accession>A0A1W1VUJ8</accession>
<dbReference type="AlphaFoldDB" id="A0A1W1VUJ8"/>
<dbReference type="Pfam" id="PF10087">
    <property type="entry name" value="DUF2325"/>
    <property type="match status" value="1"/>
</dbReference>
<dbReference type="EMBL" id="FWWT01000024">
    <property type="protein sequence ID" value="SMB96564.1"/>
    <property type="molecule type" value="Genomic_DNA"/>
</dbReference>
<dbReference type="OrthoDB" id="5396775at2"/>
<dbReference type="Proteomes" id="UP000192731">
    <property type="component" value="Unassembled WGS sequence"/>
</dbReference>
<evidence type="ECO:0000313" key="3">
    <source>
        <dbReference type="Proteomes" id="UP000192731"/>
    </source>
</evidence>
<organism evidence="2 3">
    <name type="scientific">Desulfonispora thiosulfatigenes DSM 11270</name>
    <dbReference type="NCBI Taxonomy" id="656914"/>
    <lineage>
        <taxon>Bacteria</taxon>
        <taxon>Bacillati</taxon>
        <taxon>Bacillota</taxon>
        <taxon>Clostridia</taxon>
        <taxon>Eubacteriales</taxon>
        <taxon>Peptococcaceae</taxon>
        <taxon>Desulfonispora</taxon>
    </lineage>
</organism>
<reference evidence="2 3" key="1">
    <citation type="submission" date="2017-04" db="EMBL/GenBank/DDBJ databases">
        <authorList>
            <person name="Afonso C.L."/>
            <person name="Miller P.J."/>
            <person name="Scott M.A."/>
            <person name="Spackman E."/>
            <person name="Goraichik I."/>
            <person name="Dimitrov K.M."/>
            <person name="Suarez D.L."/>
            <person name="Swayne D.E."/>
        </authorList>
    </citation>
    <scope>NUCLEOTIDE SEQUENCE [LARGE SCALE GENOMIC DNA]</scope>
    <source>
        <strain evidence="2 3">DSM 11270</strain>
    </source>
</reference>
<comment type="similarity">
    <text evidence="1">Belongs to the UPF0751 family.</text>
</comment>
<keyword evidence="3" id="KW-1185">Reference proteome</keyword>
<dbReference type="InterPro" id="IPR016772">
    <property type="entry name" value="UCP020408"/>
</dbReference>
<dbReference type="RefSeq" id="WP_084054432.1">
    <property type="nucleotide sequence ID" value="NZ_FWWT01000024.1"/>
</dbReference>
<evidence type="ECO:0008006" key="4">
    <source>
        <dbReference type="Google" id="ProtNLM"/>
    </source>
</evidence>
<protein>
    <recommendedName>
        <fullName evidence="4">DUF2325 domain-containing protein</fullName>
    </recommendedName>
</protein>
<evidence type="ECO:0000256" key="1">
    <source>
        <dbReference type="ARBA" id="ARBA00007189"/>
    </source>
</evidence>
<gene>
    <name evidence="2" type="ORF">SAMN00017405_2319</name>
</gene>